<dbReference type="InterPro" id="IPR001360">
    <property type="entry name" value="Glyco_hydro_1"/>
</dbReference>
<dbReference type="Pfam" id="PF00232">
    <property type="entry name" value="Glyco_hydro_1"/>
    <property type="match status" value="1"/>
</dbReference>
<evidence type="ECO:0000256" key="4">
    <source>
        <dbReference type="RuleBase" id="RU003690"/>
    </source>
</evidence>
<dbReference type="PANTHER" id="PTHR10353">
    <property type="entry name" value="GLYCOSYL HYDROLASE"/>
    <property type="match status" value="1"/>
</dbReference>
<dbReference type="STRING" id="1231336.L248_2153"/>
<proteinExistence type="inferred from homology"/>
<dbReference type="FunFam" id="3.20.20.80:FF:000004">
    <property type="entry name" value="Beta-glucosidase 6-phospho-beta-glucosidase"/>
    <property type="match status" value="1"/>
</dbReference>
<dbReference type="PANTHER" id="PTHR10353:SF122">
    <property type="entry name" value="6-PHOSPHO-BETA-GLUCOSIDASE ASCB-RELATED"/>
    <property type="match status" value="1"/>
</dbReference>
<dbReference type="Proteomes" id="UP000030647">
    <property type="component" value="Unassembled WGS sequence"/>
</dbReference>
<protein>
    <submittedName>
        <fullName evidence="5">AbgA</fullName>
    </submittedName>
</protein>
<evidence type="ECO:0000313" key="6">
    <source>
        <dbReference type="Proteomes" id="UP000030647"/>
    </source>
</evidence>
<evidence type="ECO:0000313" key="5">
    <source>
        <dbReference type="EMBL" id="ERL63793.1"/>
    </source>
</evidence>
<dbReference type="GO" id="GO:0005829">
    <property type="term" value="C:cytosol"/>
    <property type="evidence" value="ECO:0007669"/>
    <property type="project" value="TreeGrafter"/>
</dbReference>
<dbReference type="Gene3D" id="3.20.20.80">
    <property type="entry name" value="Glycosidases"/>
    <property type="match status" value="1"/>
</dbReference>
<dbReference type="RefSeq" id="WP_022530907.1">
    <property type="nucleotide sequence ID" value="NZ_KI271613.1"/>
</dbReference>
<dbReference type="EMBL" id="KI271613">
    <property type="protein sequence ID" value="ERL63793.1"/>
    <property type="molecule type" value="Genomic_DNA"/>
</dbReference>
<dbReference type="InterPro" id="IPR033132">
    <property type="entry name" value="GH_1_N_CS"/>
</dbReference>
<dbReference type="PROSITE" id="PS00653">
    <property type="entry name" value="GLYCOSYL_HYDROL_F1_2"/>
    <property type="match status" value="1"/>
</dbReference>
<dbReference type="GO" id="GO:0016052">
    <property type="term" value="P:carbohydrate catabolic process"/>
    <property type="evidence" value="ECO:0007669"/>
    <property type="project" value="TreeGrafter"/>
</dbReference>
<evidence type="ECO:0000256" key="2">
    <source>
        <dbReference type="ARBA" id="ARBA00022801"/>
    </source>
</evidence>
<name>U4TPG6_9LACO</name>
<organism evidence="5 6">
    <name type="scientific">Schleiferilactobacillus shenzhenensis LY-73</name>
    <dbReference type="NCBI Taxonomy" id="1231336"/>
    <lineage>
        <taxon>Bacteria</taxon>
        <taxon>Bacillati</taxon>
        <taxon>Bacillota</taxon>
        <taxon>Bacilli</taxon>
        <taxon>Lactobacillales</taxon>
        <taxon>Lactobacillaceae</taxon>
        <taxon>Schleiferilactobacillus</taxon>
    </lineage>
</organism>
<dbReference type="PRINTS" id="PR00131">
    <property type="entry name" value="GLHYDRLASE1"/>
</dbReference>
<comment type="similarity">
    <text evidence="1 4">Belongs to the glycosyl hydrolase 1 family.</text>
</comment>
<sequence length="454" mass="50861">MTLAHFPDHFLWGASTSAYQYEGAYNADGKGPSVQDTATPPAGTADFQLTSDGYHRYPEDFKLFGDLGLRSYRFSIAWSRLFPAGTGTVNQAGLDYYQNVLAELQKYDITPVVTLFHFDLPAALEKQGGWANRATIKAFVDYAKTVLDHFSPQIVYYQTINEQNSMAQGMLRAALAGHGTLKDVVQANHNMFVAAAEVITYAHEHHPEIKIGPAPNLVAVYPLTPRPADVLAATTYDALRNQLFADVTILGRYNHVAWHFFQQYGATPDMAPDDMAIIAGAHPDLLYFNYYNTETVRANDPGDTLPFTPVRNPFLHHTQFGWDIDPVGFRTTMRQLYDRYDLPLMITENGLGAHDHPAAEGQVHDPYRIQYLNDHIYQMRLAIGEGIPVIGYHIWSAVDLVSTHEGFTKRYGLIYVDRGEDNASGTLARTPKDSFGWYRDVIAQNGANVTRPYK</sequence>
<keyword evidence="3" id="KW-0326">Glycosidase</keyword>
<evidence type="ECO:0000256" key="1">
    <source>
        <dbReference type="ARBA" id="ARBA00010838"/>
    </source>
</evidence>
<accession>U4TPG6</accession>
<evidence type="ECO:0000256" key="3">
    <source>
        <dbReference type="ARBA" id="ARBA00023295"/>
    </source>
</evidence>
<dbReference type="GO" id="GO:0008422">
    <property type="term" value="F:beta-glucosidase activity"/>
    <property type="evidence" value="ECO:0007669"/>
    <property type="project" value="TreeGrafter"/>
</dbReference>
<dbReference type="HOGENOM" id="CLU_001859_0_1_9"/>
<gene>
    <name evidence="5" type="primary">abgA</name>
    <name evidence="5" type="ORF">L248_2153</name>
</gene>
<keyword evidence="6" id="KW-1185">Reference proteome</keyword>
<dbReference type="SUPFAM" id="SSF51445">
    <property type="entry name" value="(Trans)glycosidases"/>
    <property type="match status" value="1"/>
</dbReference>
<dbReference type="InterPro" id="IPR017853">
    <property type="entry name" value="GH"/>
</dbReference>
<dbReference type="eggNOG" id="COG2723">
    <property type="taxonomic scope" value="Bacteria"/>
</dbReference>
<dbReference type="OrthoDB" id="1688691at2"/>
<dbReference type="AlphaFoldDB" id="U4TPG6"/>
<keyword evidence="2" id="KW-0378">Hydrolase</keyword>
<reference evidence="6" key="1">
    <citation type="journal article" date="2013" name="Genome Announc.">
        <title>Whole-Genome Sequencing of Lactobacillus shenzhenensis Strain LY-73T.</title>
        <authorList>
            <person name="Lin Z."/>
            <person name="Liu Z."/>
            <person name="Yang R."/>
            <person name="Zou Y."/>
            <person name="Wan D."/>
            <person name="Chen J."/>
            <person name="Guo M."/>
            <person name="Zhao J."/>
            <person name="Fang C."/>
            <person name="Yang R."/>
            <person name="Liu F."/>
        </authorList>
    </citation>
    <scope>NUCLEOTIDE SEQUENCE [LARGE SCALE GENOMIC DNA]</scope>
    <source>
        <strain evidence="6">LY-73</strain>
    </source>
</reference>